<dbReference type="GO" id="GO:0008017">
    <property type="term" value="F:microtubule binding"/>
    <property type="evidence" value="ECO:0007669"/>
    <property type="project" value="UniProtKB-UniRule"/>
</dbReference>
<dbReference type="RefSeq" id="XP_022108925.1">
    <property type="nucleotide sequence ID" value="XM_022253233.1"/>
</dbReference>
<dbReference type="HAMAP" id="MF_03021">
    <property type="entry name" value="Spastin"/>
    <property type="match status" value="1"/>
</dbReference>
<dbReference type="PANTHER" id="PTHR23074">
    <property type="entry name" value="AAA DOMAIN-CONTAINING"/>
    <property type="match status" value="1"/>
</dbReference>
<dbReference type="Gene3D" id="3.40.50.300">
    <property type="entry name" value="P-loop containing nucleotide triphosphate hydrolases"/>
    <property type="match status" value="1"/>
</dbReference>
<dbReference type="SMART" id="SM00745">
    <property type="entry name" value="MIT"/>
    <property type="match status" value="1"/>
</dbReference>
<evidence type="ECO:0000256" key="1">
    <source>
        <dbReference type="ARBA" id="ARBA00022490"/>
    </source>
</evidence>
<comment type="subunit">
    <text evidence="9">Homohexamer. The homohexamer is stabilized by ATP-binding. The homohexamer may adopt a ring conformation through which microtubules pass prior to being severed. Interacts with microtubules.</text>
</comment>
<dbReference type="OrthoDB" id="10251136at2759"/>
<evidence type="ECO:0000256" key="11">
    <source>
        <dbReference type="SAM" id="Phobius"/>
    </source>
</evidence>
<comment type="subcellular location">
    <subcellularLocation>
        <location evidence="9">Membrane</location>
        <topology evidence="9">Peripheral membrane protein</topology>
    </subcellularLocation>
    <subcellularLocation>
        <location evidence="9">Cytoplasm</location>
        <location evidence="9">Cytoskeleton</location>
        <location evidence="9">Microtubule organizing center</location>
        <location evidence="9">Centrosome</location>
    </subcellularLocation>
    <subcellularLocation>
        <location evidence="9">Cytoplasm</location>
        <location evidence="9">Cytoskeleton</location>
    </subcellularLocation>
    <text evidence="9">Forms an intramembrane hairpin-like structure in the membrane.</text>
</comment>
<dbReference type="CTD" id="6683"/>
<keyword evidence="2 9" id="KW-0493">Microtubule</keyword>
<feature type="domain" description="AAA+ ATPase" evidence="12">
    <location>
        <begin position="354"/>
        <end position="490"/>
    </location>
</feature>
<dbReference type="InterPro" id="IPR027417">
    <property type="entry name" value="P-loop_NTPase"/>
</dbReference>
<feature type="binding site" evidence="9">
    <location>
        <begin position="362"/>
        <end position="369"/>
    </location>
    <ligand>
        <name>ATP</name>
        <dbReference type="ChEBI" id="CHEBI:30616"/>
    </ligand>
</feature>
<evidence type="ECO:0000256" key="7">
    <source>
        <dbReference type="ARBA" id="ARBA00023235"/>
    </source>
</evidence>
<dbReference type="PROSITE" id="PS00674">
    <property type="entry name" value="AAA"/>
    <property type="match status" value="1"/>
</dbReference>
<dbReference type="InterPro" id="IPR050304">
    <property type="entry name" value="MT-severing_AAA_ATPase"/>
</dbReference>
<dbReference type="OMA" id="MAVTEMR"/>
<feature type="topological domain" description="Cytoplasmic" evidence="9">
    <location>
        <begin position="1"/>
        <end position="40"/>
    </location>
</feature>
<dbReference type="Pfam" id="PF00004">
    <property type="entry name" value="AAA"/>
    <property type="match status" value="1"/>
</dbReference>
<evidence type="ECO:0000259" key="12">
    <source>
        <dbReference type="SMART" id="SM00382"/>
    </source>
</evidence>
<dbReference type="GO" id="GO:0034214">
    <property type="term" value="P:protein hexamerization"/>
    <property type="evidence" value="ECO:0007669"/>
    <property type="project" value="UniProtKB-UniRule"/>
</dbReference>
<dbReference type="AlphaFoldDB" id="A0A8B7ZVX5"/>
<evidence type="ECO:0000256" key="5">
    <source>
        <dbReference type="ARBA" id="ARBA00023136"/>
    </source>
</evidence>
<protein>
    <recommendedName>
        <fullName evidence="9">Spastin</fullName>
        <ecNumber evidence="9">5.6.1.1</ecNumber>
    </recommendedName>
</protein>
<dbReference type="SUPFAM" id="SSF52540">
    <property type="entry name" value="P-loop containing nucleoside triphosphate hydrolases"/>
    <property type="match status" value="1"/>
</dbReference>
<keyword evidence="11" id="KW-1133">Transmembrane helix</keyword>
<comment type="catalytic activity">
    <reaction evidence="8 9">
        <text>n ATP + n H2O + a microtubule = n ADP + n phosphate + (n+1) alpha/beta tubulin heterodimers.</text>
        <dbReference type="EC" id="5.6.1.1"/>
    </reaction>
</comment>
<dbReference type="GO" id="GO:0031117">
    <property type="term" value="P:positive regulation of microtubule depolymerization"/>
    <property type="evidence" value="ECO:0007669"/>
    <property type="project" value="UniProtKB-UniRule"/>
</dbReference>
<evidence type="ECO:0000313" key="14">
    <source>
        <dbReference type="Proteomes" id="UP000694845"/>
    </source>
</evidence>
<dbReference type="SMART" id="SM00382">
    <property type="entry name" value="AAA"/>
    <property type="match status" value="1"/>
</dbReference>
<dbReference type="InterPro" id="IPR003960">
    <property type="entry name" value="ATPase_AAA_CS"/>
</dbReference>
<dbReference type="GO" id="GO:0005737">
    <property type="term" value="C:cytoplasm"/>
    <property type="evidence" value="ECO:0007669"/>
    <property type="project" value="UniProtKB-UniRule"/>
</dbReference>
<evidence type="ECO:0000259" key="13">
    <source>
        <dbReference type="SMART" id="SM00745"/>
    </source>
</evidence>
<feature type="region of interest" description="Disordered" evidence="10">
    <location>
        <begin position="1"/>
        <end position="31"/>
    </location>
</feature>
<keyword evidence="7 9" id="KW-0413">Isomerase</keyword>
<dbReference type="GO" id="GO:0016887">
    <property type="term" value="F:ATP hydrolysis activity"/>
    <property type="evidence" value="ECO:0007669"/>
    <property type="project" value="InterPro"/>
</dbReference>
<dbReference type="Gene3D" id="1.20.58.80">
    <property type="entry name" value="Phosphotransferase system, lactose/cellobiose-type IIA subunit"/>
    <property type="match status" value="1"/>
</dbReference>
<dbReference type="GO" id="GO:0005813">
    <property type="term" value="C:centrosome"/>
    <property type="evidence" value="ECO:0007669"/>
    <property type="project" value="UniProtKB-SubCell"/>
</dbReference>
<evidence type="ECO:0000256" key="4">
    <source>
        <dbReference type="ARBA" id="ARBA00022840"/>
    </source>
</evidence>
<gene>
    <name evidence="15" type="primary">LOC110989093</name>
</gene>
<feature type="intramembrane region" description="Helical" evidence="9">
    <location>
        <begin position="41"/>
        <end position="61"/>
    </location>
</feature>
<dbReference type="EC" id="5.6.1.1" evidence="9"/>
<comment type="similarity">
    <text evidence="9">Belongs to the AAA ATPase family. Spastin subfamily.</text>
</comment>
<dbReference type="FunFam" id="1.20.58.80:FF:000006">
    <property type="entry name" value="Spastin"/>
    <property type="match status" value="1"/>
</dbReference>
<feature type="compositionally biased region" description="Basic and acidic residues" evidence="10">
    <location>
        <begin position="1"/>
        <end position="12"/>
    </location>
</feature>
<keyword evidence="3 9" id="KW-0547">Nucleotide-binding</keyword>
<dbReference type="Pfam" id="PF17862">
    <property type="entry name" value="AAA_lid_3"/>
    <property type="match status" value="1"/>
</dbReference>
<dbReference type="GO" id="GO:0008568">
    <property type="term" value="F:microtubule severing ATPase activity"/>
    <property type="evidence" value="ECO:0007669"/>
    <property type="project" value="UniProtKB-UniRule"/>
</dbReference>
<dbReference type="InterPro" id="IPR041569">
    <property type="entry name" value="AAA_lid_3"/>
</dbReference>
<keyword evidence="5 9" id="KW-0472">Membrane</keyword>
<keyword evidence="11" id="KW-0812">Transmembrane</keyword>
<dbReference type="CDD" id="cd19524">
    <property type="entry name" value="RecA-like_spastin"/>
    <property type="match status" value="1"/>
</dbReference>
<evidence type="ECO:0000256" key="2">
    <source>
        <dbReference type="ARBA" id="ARBA00022701"/>
    </source>
</evidence>
<keyword evidence="14" id="KW-1185">Reference proteome</keyword>
<comment type="function">
    <text evidence="9">ATP-dependent microtubule severing protein. Microtubule severing may promote reorganization of cellular microtubule arrays and the release of microtubules from the microtubule organizing center following nucleation.</text>
</comment>
<sequence>MPRNKPGGERARSPNGLKRTKKPEQRESPHRRNLRFASYPLLFIFGLLRFIVFQVWVLLSHAFWRVTDIKHKYAVGRSAASASVETTVNGTQLTGVTIASNTDGKTGHSSPSGMMNDTACQEADLLAKQKQHHKKAFEYLSKALKIDEEEGGNKKLALDYYKRGIIELENGIVIDCEKPGVEWERAKRLQEKMKTNLEMAKERIELLRNQRVSSPKMIHKSTVLPRSSQREGIRSRSPATPERRPASYAQRHSHGSESALTTCSRGRGLTRKDITNANHAPTNDRASSAVRQKVNKIKNVDSKLAHRILDEIMDSGLPVKFDDIAGQEVAKQALEEIVILPSLRPELFTGLRAPARGLLLFGPPGNGKTMLAKAVAHESNATFFNISAATLTSKYVGEGEKLVKALFAVARELQPSVIFIDEIDSLLTERKEGEHEASRRLKTEFLLEFDGVTADPNERVLVMGATNRPQELDDAVLRRFVKRIYVTMPDMKTRKVLLTGLLAKHHTPLTNDELTKLAQMTEGYSGSDLTALAKDAALGPIRELGPTRVKSTAATEVRDIKLSDFQESIKHIRCSVQPHLLATYAQWNSVYGDVAAL</sequence>
<dbReference type="Gene3D" id="1.10.8.60">
    <property type="match status" value="1"/>
</dbReference>
<feature type="transmembrane region" description="Helical" evidence="11">
    <location>
        <begin position="41"/>
        <end position="64"/>
    </location>
</feature>
<dbReference type="GeneID" id="110989093"/>
<keyword evidence="6 9" id="KW-0206">Cytoskeleton</keyword>
<keyword evidence="4 9" id="KW-0067">ATP-binding</keyword>
<feature type="region of interest" description="Disordered" evidence="10">
    <location>
        <begin position="211"/>
        <end position="290"/>
    </location>
</feature>
<keyword evidence="1 9" id="KW-0963">Cytoplasm</keyword>
<feature type="domain" description="MIT" evidence="13">
    <location>
        <begin position="129"/>
        <end position="206"/>
    </location>
</feature>
<dbReference type="InterPro" id="IPR003959">
    <property type="entry name" value="ATPase_AAA_core"/>
</dbReference>
<proteinExistence type="inferred from homology"/>
<dbReference type="GO" id="GO:0005874">
    <property type="term" value="C:microtubule"/>
    <property type="evidence" value="ECO:0007669"/>
    <property type="project" value="UniProtKB-UniRule"/>
</dbReference>
<reference evidence="15" key="1">
    <citation type="submission" date="2025-08" db="UniProtKB">
        <authorList>
            <consortium name="RefSeq"/>
        </authorList>
    </citation>
    <scope>IDENTIFICATION</scope>
</reference>
<dbReference type="InterPro" id="IPR003593">
    <property type="entry name" value="AAA+_ATPase"/>
</dbReference>
<evidence type="ECO:0000256" key="6">
    <source>
        <dbReference type="ARBA" id="ARBA00023212"/>
    </source>
</evidence>
<dbReference type="PANTHER" id="PTHR23074:SF86">
    <property type="entry name" value="SPASTIN"/>
    <property type="match status" value="1"/>
</dbReference>
<accession>A0A8B7ZVX5</accession>
<dbReference type="GO" id="GO:0005524">
    <property type="term" value="F:ATP binding"/>
    <property type="evidence" value="ECO:0007669"/>
    <property type="project" value="UniProtKB-UniRule"/>
</dbReference>
<dbReference type="InterPro" id="IPR007330">
    <property type="entry name" value="MIT_dom"/>
</dbReference>
<organism evidence="14 15">
    <name type="scientific">Acanthaster planci</name>
    <name type="common">Crown-of-thorns starfish</name>
    <dbReference type="NCBI Taxonomy" id="133434"/>
    <lineage>
        <taxon>Eukaryota</taxon>
        <taxon>Metazoa</taxon>
        <taxon>Echinodermata</taxon>
        <taxon>Eleutherozoa</taxon>
        <taxon>Asterozoa</taxon>
        <taxon>Asteroidea</taxon>
        <taxon>Valvatacea</taxon>
        <taxon>Valvatida</taxon>
        <taxon>Acanthasteridae</taxon>
        <taxon>Acanthaster</taxon>
    </lineage>
</organism>
<name>A0A8B7ZVX5_ACAPL</name>
<evidence type="ECO:0000256" key="3">
    <source>
        <dbReference type="ARBA" id="ARBA00022741"/>
    </source>
</evidence>
<dbReference type="GO" id="GO:0016020">
    <property type="term" value="C:membrane"/>
    <property type="evidence" value="ECO:0007669"/>
    <property type="project" value="UniProtKB-SubCell"/>
</dbReference>
<feature type="topological domain" description="Cytoplasmic" evidence="9">
    <location>
        <begin position="62"/>
        <end position="597"/>
    </location>
</feature>
<dbReference type="InterPro" id="IPR017179">
    <property type="entry name" value="Spastin"/>
</dbReference>
<dbReference type="FunFam" id="1.10.8.60:FF:000022">
    <property type="entry name" value="Fidgetin like 1"/>
    <property type="match status" value="1"/>
</dbReference>
<dbReference type="FunFam" id="3.40.50.300:FF:000093">
    <property type="entry name" value="Fidgetin-like 1"/>
    <property type="match status" value="1"/>
</dbReference>
<evidence type="ECO:0000256" key="10">
    <source>
        <dbReference type="SAM" id="MobiDB-lite"/>
    </source>
</evidence>
<evidence type="ECO:0000256" key="9">
    <source>
        <dbReference type="HAMAP-Rule" id="MF_03021"/>
    </source>
</evidence>
<dbReference type="Proteomes" id="UP000694845">
    <property type="component" value="Unplaced"/>
</dbReference>
<feature type="compositionally biased region" description="Polar residues" evidence="10">
    <location>
        <begin position="275"/>
        <end position="290"/>
    </location>
</feature>
<dbReference type="GO" id="GO:0005819">
    <property type="term" value="C:spindle"/>
    <property type="evidence" value="ECO:0007669"/>
    <property type="project" value="UniProtKB-UniRule"/>
</dbReference>
<evidence type="ECO:0000256" key="8">
    <source>
        <dbReference type="ARBA" id="ARBA00036378"/>
    </source>
</evidence>
<dbReference type="GO" id="GO:0051013">
    <property type="term" value="P:microtubule severing"/>
    <property type="evidence" value="ECO:0007669"/>
    <property type="project" value="UniProtKB-UniRule"/>
</dbReference>
<evidence type="ECO:0000313" key="15">
    <source>
        <dbReference type="RefSeq" id="XP_022108925.1"/>
    </source>
</evidence>